<evidence type="ECO:0000313" key="2">
    <source>
        <dbReference type="Proteomes" id="UP000023785"/>
    </source>
</evidence>
<dbReference type="RefSeq" id="WP_023272164.1">
    <property type="nucleotide sequence ID" value="NZ_KI530712.1"/>
</dbReference>
<dbReference type="Proteomes" id="UP000023785">
    <property type="component" value="Unassembled WGS sequence"/>
</dbReference>
<organism evidence="1 2">
    <name type="scientific">Acinetobacter nectaris CIP 110549</name>
    <dbReference type="NCBI Taxonomy" id="1392540"/>
    <lineage>
        <taxon>Bacteria</taxon>
        <taxon>Pseudomonadati</taxon>
        <taxon>Pseudomonadota</taxon>
        <taxon>Gammaproteobacteria</taxon>
        <taxon>Moraxellales</taxon>
        <taxon>Moraxellaceae</taxon>
        <taxon>Acinetobacter</taxon>
    </lineage>
</organism>
<dbReference type="EMBL" id="AYER01000003">
    <property type="protein sequence ID" value="ESK40122.1"/>
    <property type="molecule type" value="Genomic_DNA"/>
</dbReference>
<name>V2TRB1_9GAMM</name>
<dbReference type="OrthoDB" id="489040at2"/>
<gene>
    <name evidence="1" type="ORF">P256_00562</name>
</gene>
<reference evidence="1 2" key="1">
    <citation type="submission" date="2013-10" db="EMBL/GenBank/DDBJ databases">
        <title>The Genome Sequence of Acinetobacter nectaris CIP 110549.</title>
        <authorList>
            <consortium name="The Broad Institute Genomics Platform"/>
            <consortium name="The Broad Institute Genome Sequencing Center for Infectious Disease"/>
            <person name="Cerqueira G."/>
            <person name="Feldgarden M."/>
            <person name="Courvalin P."/>
            <person name="Grillot-Courvalin C."/>
            <person name="Clermont D."/>
            <person name="Rocha E."/>
            <person name="Yoon E.-J."/>
            <person name="Nemec A."/>
            <person name="Young S.K."/>
            <person name="Zeng Q."/>
            <person name="Gargeya S."/>
            <person name="Fitzgerald M."/>
            <person name="Abouelleil A."/>
            <person name="Alvarado L."/>
            <person name="Berlin A.M."/>
            <person name="Chapman S.B."/>
            <person name="Gainer-Dewar J."/>
            <person name="Goldberg J."/>
            <person name="Gnerre S."/>
            <person name="Griggs A."/>
            <person name="Gujja S."/>
            <person name="Hansen M."/>
            <person name="Howarth C."/>
            <person name="Imamovic A."/>
            <person name="Ireland A."/>
            <person name="Larimer J."/>
            <person name="McCowan C."/>
            <person name="Murphy C."/>
            <person name="Pearson M."/>
            <person name="Poon T.W."/>
            <person name="Priest M."/>
            <person name="Roberts A."/>
            <person name="Saif S."/>
            <person name="Shea T."/>
            <person name="Sykes S."/>
            <person name="Wortman J."/>
            <person name="Nusbaum C."/>
            <person name="Birren B."/>
        </authorList>
    </citation>
    <scope>NUCLEOTIDE SEQUENCE [LARGE SCALE GENOMIC DNA]</scope>
    <source>
        <strain evidence="1 2">CIP 110549</strain>
    </source>
</reference>
<evidence type="ECO:0000313" key="1">
    <source>
        <dbReference type="EMBL" id="ESK40122.1"/>
    </source>
</evidence>
<dbReference type="AlphaFoldDB" id="V2TRB1"/>
<sequence>MIYRYHDEHIVKSLPTDTIFVFGSDLAGKHEDGGARVAHQYFGAVKGVSRGWAGQSFAIPTLDQSLKPLACEEIAAHIHDFKIYTKNHPSTTYFITALGCGLAGNPVSKIAPLFKNISSNVILPWSFKPFLEENLTSLYPALTQEFTHKLFLQGTTPNIAIEYSHIDYKHLADTVLSEKYFPVDRYGRNRTYEIEDITHQLRALIPTLYDGRDALLISSLILSLMELYEFNEKDFSDLWQGKLTIEHPIYR</sequence>
<dbReference type="HOGENOM" id="CLU_1052216_0_0_6"/>
<comment type="caution">
    <text evidence="1">The sequence shown here is derived from an EMBL/GenBank/DDBJ whole genome shotgun (WGS) entry which is preliminary data.</text>
</comment>
<dbReference type="eggNOG" id="COG1595">
    <property type="taxonomic scope" value="Bacteria"/>
</dbReference>
<dbReference type="PATRIC" id="fig|1392540.3.peg.552"/>
<keyword evidence="2" id="KW-1185">Reference proteome</keyword>
<dbReference type="STRING" id="1392540.P256_00562"/>
<proteinExistence type="predicted"/>
<evidence type="ECO:0008006" key="3">
    <source>
        <dbReference type="Google" id="ProtNLM"/>
    </source>
</evidence>
<protein>
    <recommendedName>
        <fullName evidence="3">Macro domain-containing protein</fullName>
    </recommendedName>
</protein>
<accession>V2TRB1</accession>